<sequence>MVNLATHTSLAGGWFLCAVCAAGVTLGAAPAHAQSGAAQSRAVVQPLPPAGVSDLNSALRRLASNTRDLSALIDAGNASLELNDVDAAIGFFGRADELSPGNAQVKLGLAGAFVRSERPLEALRLFDEAERAGASSVMLAADRGLAFDLVGDPQSAQVQYARALALRPTDEIVRRMAISQAIAGDRAGFEKTLYPLLEKRDLSGYRTRAFGLAILGEEAEAVSIAEAVMPAQLSAKITPYLRYMKRLTTAQQAAAANLGAFPRAAQIGRDDPRIAQYTPPARSARRSDTQLTPQGEPLGPRTQPNARSQSNTRSQPKKSEQADTRSQRRRLERAASSVAKTTRTPRAARYEDPGPAVSSSRARTMRVARADNSATRPQQSAPIATVTQPVPVPQPQPVPAGSNPAPLPPAGSTLAAVVARQSQPAAPQRIELPPSTAVASTESPAPGFDLAEVGPSPVSTQSAVVTATPLPAEKPAESMATASVADAFAELAMVRTAPDISGAVDIRSIKPPREKAAEAESKPEAKAAAKPAAKPAPKPAPIRHPSRFWVQVATGKDPKALAFDWRKMGRKMPEILGKQEAYVADWGQTRRLLTGPYDSLKAAQAAVAALKKAGTDSFTFTSVEGEEVQKLK</sequence>
<feature type="domain" description="SPOR" evidence="4">
    <location>
        <begin position="542"/>
        <end position="622"/>
    </location>
</feature>
<keyword evidence="3" id="KW-0732">Signal</keyword>
<dbReference type="AlphaFoldDB" id="A0A6L7GD04"/>
<dbReference type="GO" id="GO:0042834">
    <property type="term" value="F:peptidoglycan binding"/>
    <property type="evidence" value="ECO:0007669"/>
    <property type="project" value="InterPro"/>
</dbReference>
<proteinExistence type="predicted"/>
<reference evidence="5 6" key="1">
    <citation type="submission" date="2019-12" db="EMBL/GenBank/DDBJ databases">
        <title>Genomic-based taxomic classification of the family Erythrobacteraceae.</title>
        <authorList>
            <person name="Xu L."/>
        </authorList>
    </citation>
    <scope>NUCLEOTIDE SEQUENCE [LARGE SCALE GENOMIC DNA]</scope>
    <source>
        <strain evidence="5 6">KCTC 52259</strain>
    </source>
</reference>
<dbReference type="InterPro" id="IPR036680">
    <property type="entry name" value="SPOR-like_sf"/>
</dbReference>
<dbReference type="EMBL" id="WTYU01000001">
    <property type="protein sequence ID" value="MXP13490.1"/>
    <property type="molecule type" value="Genomic_DNA"/>
</dbReference>
<dbReference type="InterPro" id="IPR019734">
    <property type="entry name" value="TPR_rpt"/>
</dbReference>
<feature type="region of interest" description="Disordered" evidence="2">
    <location>
        <begin position="267"/>
        <end position="402"/>
    </location>
</feature>
<feature type="region of interest" description="Disordered" evidence="2">
    <location>
        <begin position="424"/>
        <end position="443"/>
    </location>
</feature>
<keyword evidence="1" id="KW-0802">TPR repeat</keyword>
<evidence type="ECO:0000256" key="1">
    <source>
        <dbReference type="PROSITE-ProRule" id="PRU00339"/>
    </source>
</evidence>
<evidence type="ECO:0000259" key="4">
    <source>
        <dbReference type="PROSITE" id="PS51724"/>
    </source>
</evidence>
<feature type="repeat" description="TPR" evidence="1">
    <location>
        <begin position="69"/>
        <end position="102"/>
    </location>
</feature>
<accession>A0A6L7GD04</accession>
<evidence type="ECO:0000313" key="6">
    <source>
        <dbReference type="Proteomes" id="UP000473531"/>
    </source>
</evidence>
<name>A0A6L7GD04_9SPHN</name>
<feature type="compositionally biased region" description="Polar residues" evidence="2">
    <location>
        <begin position="302"/>
        <end position="314"/>
    </location>
</feature>
<dbReference type="PROSITE" id="PS51724">
    <property type="entry name" value="SPOR"/>
    <property type="match status" value="1"/>
</dbReference>
<gene>
    <name evidence="5" type="ORF">GRI44_01805</name>
</gene>
<organism evidence="5 6">
    <name type="scientific">Allopontixanthobacter confluentis</name>
    <dbReference type="NCBI Taxonomy" id="1849021"/>
    <lineage>
        <taxon>Bacteria</taxon>
        <taxon>Pseudomonadati</taxon>
        <taxon>Pseudomonadota</taxon>
        <taxon>Alphaproteobacteria</taxon>
        <taxon>Sphingomonadales</taxon>
        <taxon>Erythrobacteraceae</taxon>
        <taxon>Allopontixanthobacter</taxon>
    </lineage>
</organism>
<feature type="compositionally biased region" description="Basic and acidic residues" evidence="2">
    <location>
        <begin position="317"/>
        <end position="326"/>
    </location>
</feature>
<dbReference type="OrthoDB" id="7398646at2"/>
<dbReference type="InterPro" id="IPR007730">
    <property type="entry name" value="SPOR-like_dom"/>
</dbReference>
<evidence type="ECO:0000256" key="3">
    <source>
        <dbReference type="SAM" id="SignalP"/>
    </source>
</evidence>
<dbReference type="Proteomes" id="UP000473531">
    <property type="component" value="Unassembled WGS sequence"/>
</dbReference>
<keyword evidence="6" id="KW-1185">Reference proteome</keyword>
<dbReference type="PROSITE" id="PS50005">
    <property type="entry name" value="TPR"/>
    <property type="match status" value="1"/>
</dbReference>
<dbReference type="Pfam" id="PF05036">
    <property type="entry name" value="SPOR"/>
    <property type="match status" value="1"/>
</dbReference>
<comment type="caution">
    <text evidence="5">The sequence shown here is derived from an EMBL/GenBank/DDBJ whole genome shotgun (WGS) entry which is preliminary data.</text>
</comment>
<dbReference type="Gene3D" id="1.25.40.10">
    <property type="entry name" value="Tetratricopeptide repeat domain"/>
    <property type="match status" value="1"/>
</dbReference>
<feature type="region of interest" description="Disordered" evidence="2">
    <location>
        <begin position="508"/>
        <end position="543"/>
    </location>
</feature>
<feature type="chain" id="PRO_5026793731" description="SPOR domain-containing protein" evidence="3">
    <location>
        <begin position="34"/>
        <end position="632"/>
    </location>
</feature>
<dbReference type="SUPFAM" id="SSF110997">
    <property type="entry name" value="Sporulation related repeat"/>
    <property type="match status" value="1"/>
</dbReference>
<evidence type="ECO:0000256" key="2">
    <source>
        <dbReference type="SAM" id="MobiDB-lite"/>
    </source>
</evidence>
<feature type="compositionally biased region" description="Polar residues" evidence="2">
    <location>
        <begin position="372"/>
        <end position="387"/>
    </location>
</feature>
<feature type="compositionally biased region" description="Basic and acidic residues" evidence="2">
    <location>
        <begin position="508"/>
        <end position="527"/>
    </location>
</feature>
<dbReference type="SUPFAM" id="SSF48452">
    <property type="entry name" value="TPR-like"/>
    <property type="match status" value="1"/>
</dbReference>
<dbReference type="InterPro" id="IPR011990">
    <property type="entry name" value="TPR-like_helical_dom_sf"/>
</dbReference>
<protein>
    <recommendedName>
        <fullName evidence="4">SPOR domain-containing protein</fullName>
    </recommendedName>
</protein>
<evidence type="ECO:0000313" key="5">
    <source>
        <dbReference type="EMBL" id="MXP13490.1"/>
    </source>
</evidence>
<dbReference type="RefSeq" id="WP_160599707.1">
    <property type="nucleotide sequence ID" value="NZ_WTYU01000001.1"/>
</dbReference>
<feature type="signal peptide" evidence="3">
    <location>
        <begin position="1"/>
        <end position="33"/>
    </location>
</feature>